<organism evidence="3 4">
    <name type="scientific">Pedobacter frigiditerrae</name>
    <dbReference type="NCBI Taxonomy" id="2530452"/>
    <lineage>
        <taxon>Bacteria</taxon>
        <taxon>Pseudomonadati</taxon>
        <taxon>Bacteroidota</taxon>
        <taxon>Sphingobacteriia</taxon>
        <taxon>Sphingobacteriales</taxon>
        <taxon>Sphingobacteriaceae</taxon>
        <taxon>Pedobacter</taxon>
    </lineage>
</organism>
<protein>
    <submittedName>
        <fullName evidence="3">Response regulator</fullName>
    </submittedName>
</protein>
<dbReference type="AlphaFoldDB" id="A0A4R0MRA5"/>
<evidence type="ECO:0000256" key="1">
    <source>
        <dbReference type="PROSITE-ProRule" id="PRU00169"/>
    </source>
</evidence>
<name>A0A4R0MRA5_9SPHI</name>
<accession>A0A4R0MRA5</accession>
<comment type="caution">
    <text evidence="3">The sequence shown here is derived from an EMBL/GenBank/DDBJ whole genome shotgun (WGS) entry which is preliminary data.</text>
</comment>
<feature type="modified residue" description="4-aspartylphosphate" evidence="1">
    <location>
        <position position="35"/>
    </location>
</feature>
<dbReference type="EMBL" id="SJSK01000005">
    <property type="protein sequence ID" value="TCC88564.1"/>
    <property type="molecule type" value="Genomic_DNA"/>
</dbReference>
<dbReference type="SUPFAM" id="SSF52172">
    <property type="entry name" value="CheY-like"/>
    <property type="match status" value="1"/>
</dbReference>
<dbReference type="OrthoDB" id="767605at2"/>
<evidence type="ECO:0000313" key="4">
    <source>
        <dbReference type="Proteomes" id="UP000292884"/>
    </source>
</evidence>
<keyword evidence="4" id="KW-1185">Reference proteome</keyword>
<gene>
    <name evidence="3" type="ORF">EZ428_18155</name>
</gene>
<dbReference type="InterPro" id="IPR001789">
    <property type="entry name" value="Sig_transdc_resp-reg_receiver"/>
</dbReference>
<dbReference type="Gene3D" id="3.40.50.2300">
    <property type="match status" value="1"/>
</dbReference>
<sequence>MPWRLKNFKAFTLQDCNANFIELIEKTRAHIVMLDFPIDGKKCMEILQVIKDRYPTLPVIAMSCNNNINTVACAKGFDGYIEKPFDIDLLYRILRKIHRKACRTVPNSSKAHHHENGAPG</sequence>
<dbReference type="PROSITE" id="PS50110">
    <property type="entry name" value="RESPONSE_REGULATORY"/>
    <property type="match status" value="1"/>
</dbReference>
<dbReference type="Proteomes" id="UP000292884">
    <property type="component" value="Unassembled WGS sequence"/>
</dbReference>
<feature type="domain" description="Response regulatory" evidence="2">
    <location>
        <begin position="1"/>
        <end position="98"/>
    </location>
</feature>
<dbReference type="GO" id="GO:0000160">
    <property type="term" value="P:phosphorelay signal transduction system"/>
    <property type="evidence" value="ECO:0007669"/>
    <property type="project" value="InterPro"/>
</dbReference>
<proteinExistence type="predicted"/>
<reference evidence="3 4" key="1">
    <citation type="submission" date="2019-02" db="EMBL/GenBank/DDBJ databases">
        <title>Pedobacter sp. RP-1-13 sp. nov., isolated from Arctic soil.</title>
        <authorList>
            <person name="Dahal R.H."/>
        </authorList>
    </citation>
    <scope>NUCLEOTIDE SEQUENCE [LARGE SCALE GENOMIC DNA]</scope>
    <source>
        <strain evidence="3 4">RP-1-13</strain>
    </source>
</reference>
<evidence type="ECO:0000259" key="2">
    <source>
        <dbReference type="PROSITE" id="PS50110"/>
    </source>
</evidence>
<dbReference type="Pfam" id="PF00072">
    <property type="entry name" value="Response_reg"/>
    <property type="match status" value="1"/>
</dbReference>
<dbReference type="InterPro" id="IPR011006">
    <property type="entry name" value="CheY-like_superfamily"/>
</dbReference>
<evidence type="ECO:0000313" key="3">
    <source>
        <dbReference type="EMBL" id="TCC88564.1"/>
    </source>
</evidence>
<keyword evidence="1" id="KW-0597">Phosphoprotein</keyword>